<keyword evidence="2" id="KW-1185">Reference proteome</keyword>
<name>A0AAD4BET4_BOLED</name>
<organism evidence="1 2">
    <name type="scientific">Boletus edulis BED1</name>
    <dbReference type="NCBI Taxonomy" id="1328754"/>
    <lineage>
        <taxon>Eukaryota</taxon>
        <taxon>Fungi</taxon>
        <taxon>Dikarya</taxon>
        <taxon>Basidiomycota</taxon>
        <taxon>Agaricomycotina</taxon>
        <taxon>Agaricomycetes</taxon>
        <taxon>Agaricomycetidae</taxon>
        <taxon>Boletales</taxon>
        <taxon>Boletineae</taxon>
        <taxon>Boletaceae</taxon>
        <taxon>Boletoideae</taxon>
        <taxon>Boletus</taxon>
    </lineage>
</organism>
<evidence type="ECO:0000313" key="2">
    <source>
        <dbReference type="Proteomes" id="UP001194468"/>
    </source>
</evidence>
<comment type="caution">
    <text evidence="1">The sequence shown here is derived from an EMBL/GenBank/DDBJ whole genome shotgun (WGS) entry which is preliminary data.</text>
</comment>
<accession>A0AAD4BET4</accession>
<sequence>MVINSLVCIDTLTSAVYPLIAGADFYAAPTFSPDGTKLAWQAWNHPHIPWVGTTICVADITFPSPSTRLPADPSRKRCLVRVVVDDKLLFLAETSGWRNPWVYRLSLRNANPALKAPILEDFAS</sequence>
<gene>
    <name evidence="1" type="ORF">L210DRAFT_3567465</name>
</gene>
<dbReference type="Proteomes" id="UP001194468">
    <property type="component" value="Unassembled WGS sequence"/>
</dbReference>
<feature type="non-terminal residue" evidence="1">
    <location>
        <position position="124"/>
    </location>
</feature>
<reference evidence="1" key="2">
    <citation type="journal article" date="2020" name="Nat. Commun.">
        <title>Large-scale genome sequencing of mycorrhizal fungi provides insights into the early evolution of symbiotic traits.</title>
        <authorList>
            <person name="Miyauchi S."/>
            <person name="Kiss E."/>
            <person name="Kuo A."/>
            <person name="Drula E."/>
            <person name="Kohler A."/>
            <person name="Sanchez-Garcia M."/>
            <person name="Morin E."/>
            <person name="Andreopoulos B."/>
            <person name="Barry K.W."/>
            <person name="Bonito G."/>
            <person name="Buee M."/>
            <person name="Carver A."/>
            <person name="Chen C."/>
            <person name="Cichocki N."/>
            <person name="Clum A."/>
            <person name="Culley D."/>
            <person name="Crous P.W."/>
            <person name="Fauchery L."/>
            <person name="Girlanda M."/>
            <person name="Hayes R.D."/>
            <person name="Keri Z."/>
            <person name="LaButti K."/>
            <person name="Lipzen A."/>
            <person name="Lombard V."/>
            <person name="Magnuson J."/>
            <person name="Maillard F."/>
            <person name="Murat C."/>
            <person name="Nolan M."/>
            <person name="Ohm R.A."/>
            <person name="Pangilinan J."/>
            <person name="Pereira M.F."/>
            <person name="Perotto S."/>
            <person name="Peter M."/>
            <person name="Pfister S."/>
            <person name="Riley R."/>
            <person name="Sitrit Y."/>
            <person name="Stielow J.B."/>
            <person name="Szollosi G."/>
            <person name="Zifcakova L."/>
            <person name="Stursova M."/>
            <person name="Spatafora J.W."/>
            <person name="Tedersoo L."/>
            <person name="Vaario L.M."/>
            <person name="Yamada A."/>
            <person name="Yan M."/>
            <person name="Wang P."/>
            <person name="Xu J."/>
            <person name="Bruns T."/>
            <person name="Baldrian P."/>
            <person name="Vilgalys R."/>
            <person name="Dunand C."/>
            <person name="Henrissat B."/>
            <person name="Grigoriev I.V."/>
            <person name="Hibbett D."/>
            <person name="Nagy L.G."/>
            <person name="Martin F.M."/>
        </authorList>
    </citation>
    <scope>NUCLEOTIDE SEQUENCE</scope>
    <source>
        <strain evidence="1">BED1</strain>
    </source>
</reference>
<dbReference type="SUPFAM" id="SSF69322">
    <property type="entry name" value="Tricorn protease domain 2"/>
    <property type="match status" value="1"/>
</dbReference>
<reference evidence="1" key="1">
    <citation type="submission" date="2019-10" db="EMBL/GenBank/DDBJ databases">
        <authorList>
            <consortium name="DOE Joint Genome Institute"/>
            <person name="Kuo A."/>
            <person name="Miyauchi S."/>
            <person name="Kiss E."/>
            <person name="Drula E."/>
            <person name="Kohler A."/>
            <person name="Sanchez-Garcia M."/>
            <person name="Andreopoulos B."/>
            <person name="Barry K.W."/>
            <person name="Bonito G."/>
            <person name="Buee M."/>
            <person name="Carver A."/>
            <person name="Chen C."/>
            <person name="Cichocki N."/>
            <person name="Clum A."/>
            <person name="Culley D."/>
            <person name="Crous P.W."/>
            <person name="Fauchery L."/>
            <person name="Girlanda M."/>
            <person name="Hayes R."/>
            <person name="Keri Z."/>
            <person name="LaButti K."/>
            <person name="Lipzen A."/>
            <person name="Lombard V."/>
            <person name="Magnuson J."/>
            <person name="Maillard F."/>
            <person name="Morin E."/>
            <person name="Murat C."/>
            <person name="Nolan M."/>
            <person name="Ohm R."/>
            <person name="Pangilinan J."/>
            <person name="Pereira M."/>
            <person name="Perotto S."/>
            <person name="Peter M."/>
            <person name="Riley R."/>
            <person name="Sitrit Y."/>
            <person name="Stielow B."/>
            <person name="Szollosi G."/>
            <person name="Zifcakova L."/>
            <person name="Stursova M."/>
            <person name="Spatafora J.W."/>
            <person name="Tedersoo L."/>
            <person name="Vaario L.-M."/>
            <person name="Yamada A."/>
            <person name="Yan M."/>
            <person name="Wang P."/>
            <person name="Xu J."/>
            <person name="Bruns T."/>
            <person name="Baldrian P."/>
            <person name="Vilgalys R."/>
            <person name="Henrissat B."/>
            <person name="Grigoriev I.V."/>
            <person name="Hibbett D."/>
            <person name="Nagy L.G."/>
            <person name="Martin F.M."/>
        </authorList>
    </citation>
    <scope>NUCLEOTIDE SEQUENCE</scope>
    <source>
        <strain evidence="1">BED1</strain>
    </source>
</reference>
<dbReference type="AlphaFoldDB" id="A0AAD4BET4"/>
<proteinExistence type="predicted"/>
<protein>
    <submittedName>
        <fullName evidence="1">Uncharacterized protein</fullName>
    </submittedName>
</protein>
<dbReference type="EMBL" id="WHUW01000095">
    <property type="protein sequence ID" value="KAF8425415.1"/>
    <property type="molecule type" value="Genomic_DNA"/>
</dbReference>
<evidence type="ECO:0000313" key="1">
    <source>
        <dbReference type="EMBL" id="KAF8425415.1"/>
    </source>
</evidence>